<reference evidence="6 7" key="1">
    <citation type="submission" date="2019-02" db="EMBL/GenBank/DDBJ databases">
        <title>Draft genome sequences of novel Actinobacteria.</title>
        <authorList>
            <person name="Sahin N."/>
            <person name="Ay H."/>
            <person name="Saygin H."/>
        </authorList>
    </citation>
    <scope>NUCLEOTIDE SEQUENCE [LARGE SCALE GENOMIC DNA]</scope>
    <source>
        <strain evidence="6 7">8K307</strain>
    </source>
</reference>
<dbReference type="GO" id="GO:0000976">
    <property type="term" value="F:transcription cis-regulatory region binding"/>
    <property type="evidence" value="ECO:0007669"/>
    <property type="project" value="TreeGrafter"/>
</dbReference>
<keyword evidence="2" id="KW-0805">Transcription regulation</keyword>
<dbReference type="PROSITE" id="PS50932">
    <property type="entry name" value="HTH_LACI_2"/>
    <property type="match status" value="1"/>
</dbReference>
<evidence type="ECO:0000313" key="7">
    <source>
        <dbReference type="Proteomes" id="UP000295217"/>
    </source>
</evidence>
<evidence type="ECO:0000256" key="1">
    <source>
        <dbReference type="ARBA" id="ARBA00022491"/>
    </source>
</evidence>
<keyword evidence="1" id="KW-0678">Repressor</keyword>
<dbReference type="SUPFAM" id="SSF53822">
    <property type="entry name" value="Periplasmic binding protein-like I"/>
    <property type="match status" value="1"/>
</dbReference>
<dbReference type="CDD" id="cd01392">
    <property type="entry name" value="HTH_LacI"/>
    <property type="match status" value="1"/>
</dbReference>
<dbReference type="InterPro" id="IPR028082">
    <property type="entry name" value="Peripla_BP_I"/>
</dbReference>
<gene>
    <name evidence="6" type="ORF">E1262_08315</name>
</gene>
<dbReference type="Pfam" id="PF13377">
    <property type="entry name" value="Peripla_BP_3"/>
    <property type="match status" value="1"/>
</dbReference>
<name>A0A4R5AGA1_9ACTN</name>
<keyword evidence="7" id="KW-1185">Reference proteome</keyword>
<evidence type="ECO:0000256" key="3">
    <source>
        <dbReference type="ARBA" id="ARBA00023125"/>
    </source>
</evidence>
<protein>
    <submittedName>
        <fullName evidence="6">LacI family transcriptional regulator</fullName>
    </submittedName>
</protein>
<organism evidence="6 7">
    <name type="scientific">Jiangella aurantiaca</name>
    <dbReference type="NCBI Taxonomy" id="2530373"/>
    <lineage>
        <taxon>Bacteria</taxon>
        <taxon>Bacillati</taxon>
        <taxon>Actinomycetota</taxon>
        <taxon>Actinomycetes</taxon>
        <taxon>Jiangellales</taxon>
        <taxon>Jiangellaceae</taxon>
        <taxon>Jiangella</taxon>
    </lineage>
</organism>
<dbReference type="InterPro" id="IPR010982">
    <property type="entry name" value="Lambda_DNA-bd_dom_sf"/>
</dbReference>
<dbReference type="SMART" id="SM00354">
    <property type="entry name" value="HTH_LACI"/>
    <property type="match status" value="1"/>
</dbReference>
<dbReference type="EMBL" id="SMLB01000008">
    <property type="protein sequence ID" value="TDD70655.1"/>
    <property type="molecule type" value="Genomic_DNA"/>
</dbReference>
<dbReference type="GO" id="GO:0003700">
    <property type="term" value="F:DNA-binding transcription factor activity"/>
    <property type="evidence" value="ECO:0007669"/>
    <property type="project" value="TreeGrafter"/>
</dbReference>
<comment type="caution">
    <text evidence="6">The sequence shown here is derived from an EMBL/GenBank/DDBJ whole genome shotgun (WGS) entry which is preliminary data.</text>
</comment>
<dbReference type="RefSeq" id="WP_132102671.1">
    <property type="nucleotide sequence ID" value="NZ_SMLB01000008.1"/>
</dbReference>
<proteinExistence type="predicted"/>
<feature type="domain" description="HTH lacI-type" evidence="5">
    <location>
        <begin position="9"/>
        <end position="67"/>
    </location>
</feature>
<dbReference type="CDD" id="cd06267">
    <property type="entry name" value="PBP1_LacI_sugar_binding-like"/>
    <property type="match status" value="1"/>
</dbReference>
<dbReference type="InterPro" id="IPR000843">
    <property type="entry name" value="HTH_LacI"/>
</dbReference>
<dbReference type="AlphaFoldDB" id="A0A4R5AGA1"/>
<evidence type="ECO:0000259" key="5">
    <source>
        <dbReference type="PROSITE" id="PS50932"/>
    </source>
</evidence>
<dbReference type="PANTHER" id="PTHR30146:SF148">
    <property type="entry name" value="HTH-TYPE TRANSCRIPTIONAL REPRESSOR PURR-RELATED"/>
    <property type="match status" value="1"/>
</dbReference>
<dbReference type="Proteomes" id="UP000295217">
    <property type="component" value="Unassembled WGS sequence"/>
</dbReference>
<dbReference type="PANTHER" id="PTHR30146">
    <property type="entry name" value="LACI-RELATED TRANSCRIPTIONAL REPRESSOR"/>
    <property type="match status" value="1"/>
</dbReference>
<evidence type="ECO:0000256" key="2">
    <source>
        <dbReference type="ARBA" id="ARBA00023015"/>
    </source>
</evidence>
<keyword evidence="4" id="KW-0804">Transcription</keyword>
<sequence>MTEQYRRRIRQSDIAKLAGVSQTTVSLVINGRESETVRIPAETRERVLEVARMLGYVADPVARSLAGGVNRLIGVYTFESMFPMDHHDFYHPFLVGIEAQAETRGYDLVLFTSATGTDGGRSIYRDGVNRLRLADGCVLLGKETNRDDIAHLRDEGFSFTLVGRRDIPGDDISYVTADYAAATEQVVDHLVELGHRRIAYLPAAVPSEPADDRDHGFHAARARHDLEVADLVGPVTKEVGISTGEVRALLDAGASAFLAHESVVALQVIQILQELGLDVPGDRSVAALNDPPDGVPGPSLTCFRIPRRELGSLAVDLLISQIEAPDAAEPRTVTLPCTFVAGQTSGPHSENRSRQ</sequence>
<dbReference type="Gene3D" id="3.40.50.2300">
    <property type="match status" value="2"/>
</dbReference>
<dbReference type="InterPro" id="IPR046335">
    <property type="entry name" value="LacI/GalR-like_sensor"/>
</dbReference>
<dbReference type="Pfam" id="PF00356">
    <property type="entry name" value="LacI"/>
    <property type="match status" value="1"/>
</dbReference>
<accession>A0A4R5AGA1</accession>
<evidence type="ECO:0000313" key="6">
    <source>
        <dbReference type="EMBL" id="TDD70655.1"/>
    </source>
</evidence>
<dbReference type="Gene3D" id="1.10.260.40">
    <property type="entry name" value="lambda repressor-like DNA-binding domains"/>
    <property type="match status" value="1"/>
</dbReference>
<dbReference type="SUPFAM" id="SSF47413">
    <property type="entry name" value="lambda repressor-like DNA-binding domains"/>
    <property type="match status" value="1"/>
</dbReference>
<dbReference type="OrthoDB" id="9790412at2"/>
<evidence type="ECO:0000256" key="4">
    <source>
        <dbReference type="ARBA" id="ARBA00023163"/>
    </source>
</evidence>
<keyword evidence="3" id="KW-0238">DNA-binding</keyword>